<evidence type="ECO:0000313" key="9">
    <source>
        <dbReference type="Proteomes" id="UP000019149"/>
    </source>
</evidence>
<keyword evidence="5" id="KW-0496">Mitochondrion</keyword>
<dbReference type="GO" id="GO:0005524">
    <property type="term" value="F:ATP binding"/>
    <property type="evidence" value="ECO:0007669"/>
    <property type="project" value="UniProtKB-KW"/>
</dbReference>
<dbReference type="GO" id="GO:0050567">
    <property type="term" value="F:glutaminyl-tRNA synthase (glutamine-hydrolyzing) activity"/>
    <property type="evidence" value="ECO:0007669"/>
    <property type="project" value="UniProtKB-UniRule"/>
</dbReference>
<dbReference type="GeneID" id="36341896"/>
<comment type="function">
    <text evidence="5">Allows the formation of correctly charged Gln-tRNA(Gln) through the transamidation of misacylated Glu-tRNA(Gln) in the mitochondria. The reaction takes place in the presence of glutamine and ATP through an activated gamma-phospho-Glu-tRNA(Gln).</text>
</comment>
<evidence type="ECO:0000256" key="6">
    <source>
        <dbReference type="SAM" id="MobiDB-lite"/>
    </source>
</evidence>
<evidence type="ECO:0000256" key="5">
    <source>
        <dbReference type="HAMAP-Rule" id="MF_03147"/>
    </source>
</evidence>
<keyword evidence="2 5" id="KW-0547">Nucleotide-binding</keyword>
<evidence type="ECO:0000256" key="2">
    <source>
        <dbReference type="ARBA" id="ARBA00022741"/>
    </source>
</evidence>
<dbReference type="AlphaFoldDB" id="W6ULI4"/>
<organism evidence="8 9">
    <name type="scientific">Echinococcus granulosus</name>
    <name type="common">Hydatid tapeworm</name>
    <dbReference type="NCBI Taxonomy" id="6210"/>
    <lineage>
        <taxon>Eukaryota</taxon>
        <taxon>Metazoa</taxon>
        <taxon>Spiralia</taxon>
        <taxon>Lophotrochozoa</taxon>
        <taxon>Platyhelminthes</taxon>
        <taxon>Cestoda</taxon>
        <taxon>Eucestoda</taxon>
        <taxon>Cyclophyllidea</taxon>
        <taxon>Taeniidae</taxon>
        <taxon>Echinococcus</taxon>
        <taxon>Echinococcus granulosus group</taxon>
    </lineage>
</organism>
<proteinExistence type="inferred from homology"/>
<dbReference type="PROSITE" id="PS01234">
    <property type="entry name" value="GATB"/>
    <property type="match status" value="1"/>
</dbReference>
<dbReference type="GO" id="GO:0005739">
    <property type="term" value="C:mitochondrion"/>
    <property type="evidence" value="ECO:0007669"/>
    <property type="project" value="UniProtKB-SubCell"/>
</dbReference>
<dbReference type="RefSeq" id="XP_024350158.1">
    <property type="nucleotide sequence ID" value="XM_024495430.1"/>
</dbReference>
<dbReference type="InterPro" id="IPR006075">
    <property type="entry name" value="Asn/Gln-tRNA_Trfase_suB/E_cat"/>
</dbReference>
<reference evidence="8 9" key="1">
    <citation type="journal article" date="2013" name="Nat. Genet.">
        <title>The genome of the hydatid tapeworm Echinococcus granulosus.</title>
        <authorList>
            <person name="Zheng H."/>
            <person name="Zhang W."/>
            <person name="Zhang L."/>
            <person name="Zhang Z."/>
            <person name="Li J."/>
            <person name="Lu G."/>
            <person name="Zhu Y."/>
            <person name="Wang Y."/>
            <person name="Huang Y."/>
            <person name="Liu J."/>
            <person name="Kang H."/>
            <person name="Chen J."/>
            <person name="Wang L."/>
            <person name="Chen A."/>
            <person name="Yu S."/>
            <person name="Gao Z."/>
            <person name="Jin L."/>
            <person name="Gu W."/>
            <person name="Wang Z."/>
            <person name="Zhao L."/>
            <person name="Shi B."/>
            <person name="Wen H."/>
            <person name="Lin R."/>
            <person name="Jones M.K."/>
            <person name="Brejova B."/>
            <person name="Vinar T."/>
            <person name="Zhao G."/>
            <person name="McManus D.P."/>
            <person name="Chen Z."/>
            <person name="Zhou Y."/>
            <person name="Wang S."/>
        </authorList>
    </citation>
    <scope>NUCLEOTIDE SEQUENCE [LARGE SCALE GENOMIC DNA]</scope>
</reference>
<dbReference type="STRING" id="6210.W6ULI4"/>
<keyword evidence="3 5" id="KW-0067">ATP-binding</keyword>
<keyword evidence="1 5" id="KW-0436">Ligase</keyword>
<evidence type="ECO:0000256" key="4">
    <source>
        <dbReference type="ARBA" id="ARBA00022917"/>
    </source>
</evidence>
<dbReference type="GO" id="GO:0016740">
    <property type="term" value="F:transferase activity"/>
    <property type="evidence" value="ECO:0007669"/>
    <property type="project" value="UniProtKB-KW"/>
</dbReference>
<dbReference type="NCBIfam" id="TIGR00133">
    <property type="entry name" value="gatB"/>
    <property type="match status" value="1"/>
</dbReference>
<dbReference type="OMA" id="REIAFWC"/>
<accession>W6ULI4</accession>
<evidence type="ECO:0000259" key="7">
    <source>
        <dbReference type="Pfam" id="PF02934"/>
    </source>
</evidence>
<dbReference type="PANTHER" id="PTHR11659:SF0">
    <property type="entry name" value="GLUTAMYL-TRNA(GLN) AMIDOTRANSFERASE SUBUNIT B, MITOCHONDRIAL"/>
    <property type="match status" value="1"/>
</dbReference>
<dbReference type="SUPFAM" id="SSF55931">
    <property type="entry name" value="Glutamine synthetase/guanido kinase"/>
    <property type="match status" value="1"/>
</dbReference>
<feature type="domain" description="Aspartyl/Glutamyl-tRNA(Gln) amidotransferase subunit B/E catalytic" evidence="7">
    <location>
        <begin position="25"/>
        <end position="310"/>
    </location>
</feature>
<dbReference type="GO" id="GO:0070681">
    <property type="term" value="P:glutaminyl-tRNAGln biosynthesis via transamidation"/>
    <property type="evidence" value="ECO:0007669"/>
    <property type="project" value="UniProtKB-UniRule"/>
</dbReference>
<dbReference type="GO" id="GO:0032543">
    <property type="term" value="P:mitochondrial translation"/>
    <property type="evidence" value="ECO:0007669"/>
    <property type="project" value="UniProtKB-UniRule"/>
</dbReference>
<protein>
    <recommendedName>
        <fullName evidence="5">Glutamyl-tRNA(Gln) amidotransferase subunit B, mitochondrial</fullName>
        <shortName evidence="5">Glu-AdT subunit B</shortName>
        <ecNumber evidence="5">6.3.5.-</ecNumber>
    </recommendedName>
</protein>
<keyword evidence="9" id="KW-1185">Reference proteome</keyword>
<dbReference type="EC" id="6.3.5.-" evidence="5"/>
<comment type="catalytic activity">
    <reaction evidence="5">
        <text>L-glutamyl-tRNA(Gln) + L-glutamine + ATP + H2O = L-glutaminyl-tRNA(Gln) + L-glutamate + ADP + phosphate + H(+)</text>
        <dbReference type="Rhea" id="RHEA:17521"/>
        <dbReference type="Rhea" id="RHEA-COMP:9681"/>
        <dbReference type="Rhea" id="RHEA-COMP:9684"/>
        <dbReference type="ChEBI" id="CHEBI:15377"/>
        <dbReference type="ChEBI" id="CHEBI:15378"/>
        <dbReference type="ChEBI" id="CHEBI:29985"/>
        <dbReference type="ChEBI" id="CHEBI:30616"/>
        <dbReference type="ChEBI" id="CHEBI:43474"/>
        <dbReference type="ChEBI" id="CHEBI:58359"/>
        <dbReference type="ChEBI" id="CHEBI:78520"/>
        <dbReference type="ChEBI" id="CHEBI:78521"/>
        <dbReference type="ChEBI" id="CHEBI:456216"/>
    </reaction>
</comment>
<dbReference type="HAMAP" id="MF_00121">
    <property type="entry name" value="GatB"/>
    <property type="match status" value="1"/>
</dbReference>
<dbReference type="CTD" id="36341896"/>
<sequence>MLRLFHPLQRSVAFYSTATSKCVPIIGLEIHAQLTSVRSKLFSPAHYSFAAPPNTQVAPLDAALPGSMPILNRDCVVWAVVAALALNCRINSLSRFDRKHYFYSDSPAGFQITQHEQPIAENGWLEYVWKLPGTKSSPQVSKTKIRRIQLEQDTGKSLYDEKTGRSLIDLNRAGVALIEIVTDPDFSTSYQAAAFVDELATLLHHLRVCSASMSTGEMRVDINISVGSSISQQGSIVEVKNVNSLRAIRCAIDYEVSRQRGIFCSGGTVINETRSFDLLSSKTIPMRDKEVVQDYRYLPEPNLPPLRILESCEACSSMAAPSTSGTVCVGCIRLQHEASFAQLPNQLRRNLVFQHGLPPERAASLIEEPQLCSLYFSTSALILSQLPSLEEQVLAVQGVSRDELEGLVHREIAFWCSGLLYSGLHDTPGFRLPSAAQLSQFVIMTLSGQVFGTGAEQVLNYLCAEGASANALEIAGRTGALLVHDLSLIRSTCMDFIKSNPAPVLKYIRKGRKRWHLQSMVNRIVRSTESTQLLHEGLVERCLSDLLNRVDDDGRDTNEIGYFFAERRVHMHNSNLYPGANKVAMMRNFLFSYAILGSGFGKEKNVLPILRTDDNSVLIVAEIYPPRCSDYHQMIRFLASRSMYIGPSTVAVDMEEWSPKASEATADHGGLVRSSHTTNLSGTQTSDPFEVF</sequence>
<evidence type="ECO:0000313" key="8">
    <source>
        <dbReference type="EMBL" id="EUB58962.1"/>
    </source>
</evidence>
<dbReference type="InterPro" id="IPR014746">
    <property type="entry name" value="Gln_synth/guanido_kin_cat_dom"/>
</dbReference>
<name>W6ULI4_ECHGR</name>
<comment type="subunit">
    <text evidence="5">Subunit of the heterotrimeric GatCAB amidotransferase (AdT) complex, composed of A, B and C subunits.</text>
</comment>
<feature type="region of interest" description="Disordered" evidence="6">
    <location>
        <begin position="664"/>
        <end position="692"/>
    </location>
</feature>
<dbReference type="InterPro" id="IPR017958">
    <property type="entry name" value="Gln-tRNA_amidoTrfase_suB_CS"/>
</dbReference>
<comment type="caution">
    <text evidence="8">The sequence shown here is derived from an EMBL/GenBank/DDBJ whole genome shotgun (WGS) entry which is preliminary data.</text>
</comment>
<dbReference type="GO" id="GO:0030956">
    <property type="term" value="C:glutamyl-tRNA(Gln) amidotransferase complex"/>
    <property type="evidence" value="ECO:0007669"/>
    <property type="project" value="UniProtKB-UniRule"/>
</dbReference>
<dbReference type="KEGG" id="egl:EGR_06181"/>
<dbReference type="OrthoDB" id="1722066at2759"/>
<feature type="compositionally biased region" description="Polar residues" evidence="6">
    <location>
        <begin position="674"/>
        <end position="692"/>
    </location>
</feature>
<dbReference type="PANTHER" id="PTHR11659">
    <property type="entry name" value="GLUTAMYL-TRNA GLN AMIDOTRANSFERASE SUBUNIT B MITOCHONDRIAL AND PROKARYOTIC PET112-RELATED"/>
    <property type="match status" value="1"/>
</dbReference>
<evidence type="ECO:0000256" key="3">
    <source>
        <dbReference type="ARBA" id="ARBA00022840"/>
    </source>
</evidence>
<keyword evidence="4 5" id="KW-0648">Protein biosynthesis</keyword>
<dbReference type="Pfam" id="PF02934">
    <property type="entry name" value="GatB_N"/>
    <property type="match status" value="1"/>
</dbReference>
<dbReference type="NCBIfam" id="NF004012">
    <property type="entry name" value="PRK05477.1-2"/>
    <property type="match status" value="1"/>
</dbReference>
<comment type="subcellular location">
    <subcellularLocation>
        <location evidence="5">Mitochondrion</location>
    </subcellularLocation>
</comment>
<dbReference type="EMBL" id="APAU02000052">
    <property type="protein sequence ID" value="EUB58962.1"/>
    <property type="molecule type" value="Genomic_DNA"/>
</dbReference>
<gene>
    <name evidence="8" type="ORF">EGR_06181</name>
</gene>
<comment type="similarity">
    <text evidence="5">Belongs to the GatB/GatE family. GatB subfamily.</text>
</comment>
<dbReference type="Proteomes" id="UP000019149">
    <property type="component" value="Unassembled WGS sequence"/>
</dbReference>
<dbReference type="InterPro" id="IPR017959">
    <property type="entry name" value="Asn/Gln-tRNA_amidoTrfase_suB/E"/>
</dbReference>
<dbReference type="InterPro" id="IPR004413">
    <property type="entry name" value="GatB"/>
</dbReference>
<evidence type="ECO:0000256" key="1">
    <source>
        <dbReference type="ARBA" id="ARBA00022598"/>
    </source>
</evidence>